<proteinExistence type="predicted"/>
<dbReference type="InterPro" id="IPR002559">
    <property type="entry name" value="Transposase_11"/>
</dbReference>
<dbReference type="EMBL" id="CP072801">
    <property type="protein sequence ID" value="QTR45911.1"/>
    <property type="molecule type" value="Genomic_DNA"/>
</dbReference>
<gene>
    <name evidence="2" type="ORF">J9253_18285</name>
</gene>
<dbReference type="Gene3D" id="3.90.350.10">
    <property type="entry name" value="Transposase Inhibitor Protein From Tn5, Chain A, domain 1"/>
    <property type="match status" value="1"/>
</dbReference>
<dbReference type="RefSeq" id="WP_210222289.1">
    <property type="nucleotide sequence ID" value="NZ_CP072801.1"/>
</dbReference>
<evidence type="ECO:0000259" key="1">
    <source>
        <dbReference type="Pfam" id="PF01609"/>
    </source>
</evidence>
<dbReference type="NCBIfam" id="NF033591">
    <property type="entry name" value="transpos_IS4_2"/>
    <property type="match status" value="1"/>
</dbReference>
<organism evidence="2 3">
    <name type="scientific">Thiothrix litoralis</name>
    <dbReference type="NCBI Taxonomy" id="2891210"/>
    <lineage>
        <taxon>Bacteria</taxon>
        <taxon>Pseudomonadati</taxon>
        <taxon>Pseudomonadota</taxon>
        <taxon>Gammaproteobacteria</taxon>
        <taxon>Thiotrichales</taxon>
        <taxon>Thiotrichaceae</taxon>
        <taxon>Thiothrix</taxon>
    </lineage>
</organism>
<evidence type="ECO:0000313" key="2">
    <source>
        <dbReference type="EMBL" id="QTR45911.1"/>
    </source>
</evidence>
<keyword evidence="3" id="KW-1185">Reference proteome</keyword>
<accession>A0ABX7WPX1</accession>
<dbReference type="InterPro" id="IPR012337">
    <property type="entry name" value="RNaseH-like_sf"/>
</dbReference>
<name>A0ABX7WPX1_9GAMM</name>
<dbReference type="SUPFAM" id="SSF53098">
    <property type="entry name" value="Ribonuclease H-like"/>
    <property type="match status" value="1"/>
</dbReference>
<sequence>MDLSDGLRDSLKAHLGWGKPRLDCFVGMLLGLFRLKQINLTQLALAFASDADPRSRYRRLQRFFALVWFDYDAIARLQMGFFGFPGKKYHLTLDRTNWQLGKANLNILTLGVVYKGTAIPVYWLVLNKKGNSNQRERIALLNRFISQFGRDNILGILGDREFIGEHWWKWLTRHQIPFLMRIKENQLMTNRQGHQQNMHSRFKDLKQGQHRFLRKTFRVSGQWVWLSGMKLDSGELLVLAANQPFRDPFGTYRLRWEIENLFQCLKGRGFHWEDTRLTHYRRIKKVMALLAIGFCWAHKVGEWKHRFIRPLTIKKHGRPEQSLFRYGLDVLTNSLLHGFRRTEDAIRLWVLFLWPPDLITTQDGRVILILKIED</sequence>
<protein>
    <submittedName>
        <fullName evidence="2">IS4 family transposase</fullName>
    </submittedName>
</protein>
<dbReference type="InterPro" id="IPR047658">
    <property type="entry name" value="IS4-like_transpos"/>
</dbReference>
<evidence type="ECO:0000313" key="3">
    <source>
        <dbReference type="Proteomes" id="UP000672039"/>
    </source>
</evidence>
<reference evidence="2 3" key="1">
    <citation type="submission" date="2021-04" db="EMBL/GenBank/DDBJ databases">
        <title>Genomics, taxonomy and metabolism of representatives of sulfur bacteria of the genus Thiothrix: Thiothrix fructosivorans QT, Thiothrix unzii A1T and three new species, Thiothrix subterranea sp. nov., Thiothrix litoralis sp. nov. and 'Candidatus Thiothrix anitrata' sp. nov.</title>
        <authorList>
            <person name="Ravin N.V."/>
            <person name="Smolyakov D."/>
            <person name="Rudenko T.S."/>
            <person name="Mardanov A.V."/>
            <person name="Beletsky A.V."/>
            <person name="Markov N.D."/>
            <person name="Fomenkov A.I."/>
            <person name="Roberts R.J."/>
            <person name="Karnachuk O.V."/>
            <person name="Novikov A."/>
            <person name="Grabovich M.Y."/>
        </authorList>
    </citation>
    <scope>NUCLEOTIDE SEQUENCE [LARGE SCALE GENOMIC DNA]</scope>
    <source>
        <strain evidence="2 3">AS</strain>
    </source>
</reference>
<dbReference type="Pfam" id="PF01609">
    <property type="entry name" value="DDE_Tnp_1"/>
    <property type="match status" value="1"/>
</dbReference>
<dbReference type="Proteomes" id="UP000672039">
    <property type="component" value="Chromosome"/>
</dbReference>
<feature type="domain" description="Transposase IS4-like" evidence="1">
    <location>
        <begin position="94"/>
        <end position="292"/>
    </location>
</feature>